<dbReference type="PIRSF" id="PIRSF000368">
    <property type="entry name" value="NrdG"/>
    <property type="match status" value="1"/>
</dbReference>
<dbReference type="RefSeq" id="WP_262431773.1">
    <property type="nucleotide sequence ID" value="NZ_JACRTE010000004.1"/>
</dbReference>
<keyword evidence="9" id="KW-0408">Iron</keyword>
<evidence type="ECO:0000256" key="6">
    <source>
        <dbReference type="ARBA" id="ARBA00022691"/>
    </source>
</evidence>
<dbReference type="NCBIfam" id="TIGR02491">
    <property type="entry name" value="NrdG"/>
    <property type="match status" value="1"/>
</dbReference>
<evidence type="ECO:0000256" key="8">
    <source>
        <dbReference type="ARBA" id="ARBA00023002"/>
    </source>
</evidence>
<name>A0A926F8L7_9FIRM</name>
<dbReference type="Gene3D" id="3.20.20.70">
    <property type="entry name" value="Aldolase class I"/>
    <property type="match status" value="1"/>
</dbReference>
<dbReference type="SUPFAM" id="SSF102114">
    <property type="entry name" value="Radical SAM enzymes"/>
    <property type="match status" value="1"/>
</dbReference>
<evidence type="ECO:0000256" key="2">
    <source>
        <dbReference type="ARBA" id="ARBA00003852"/>
    </source>
</evidence>
<keyword evidence="14" id="KW-1185">Reference proteome</keyword>
<dbReference type="EC" id="1.97.1.-" evidence="12"/>
<dbReference type="InterPro" id="IPR007197">
    <property type="entry name" value="rSAM"/>
</dbReference>
<dbReference type="Proteomes" id="UP000647416">
    <property type="component" value="Unassembled WGS sequence"/>
</dbReference>
<dbReference type="Pfam" id="PF13353">
    <property type="entry name" value="Fer4_12"/>
    <property type="match status" value="1"/>
</dbReference>
<dbReference type="SFLD" id="SFLDS00029">
    <property type="entry name" value="Radical_SAM"/>
    <property type="match status" value="1"/>
</dbReference>
<dbReference type="GO" id="GO:0043365">
    <property type="term" value="F:[formate-C-acetyltransferase]-activating enzyme activity"/>
    <property type="evidence" value="ECO:0007669"/>
    <property type="project" value="InterPro"/>
</dbReference>
<dbReference type="InterPro" id="IPR058240">
    <property type="entry name" value="rSAM_sf"/>
</dbReference>
<sequence>MNVAAIKKNDIANGVGVRVSLFVSGCRHRCKNCFNKEAWDFDFGEKFTDETMEEIMSALDKDFISGLTILGGEPFENENLGGVLSVVKECRKRFSQKNIWCYTGFDFANDFLNGNGERHQKIMDILSNIDVLVDGRFIEEKKDLSLLFRGSSNQNIIDVKKSLAENKLVPLSGKWERTPGNGNIYEM</sequence>
<organism evidence="13 14">
    <name type="scientific">Qingrenia yutianensis</name>
    <dbReference type="NCBI Taxonomy" id="2763676"/>
    <lineage>
        <taxon>Bacteria</taxon>
        <taxon>Bacillati</taxon>
        <taxon>Bacillota</taxon>
        <taxon>Clostridia</taxon>
        <taxon>Eubacteriales</taxon>
        <taxon>Oscillospiraceae</taxon>
        <taxon>Qingrenia</taxon>
    </lineage>
</organism>
<reference evidence="13" key="1">
    <citation type="submission" date="2020-08" db="EMBL/GenBank/DDBJ databases">
        <title>Genome public.</title>
        <authorList>
            <person name="Liu C."/>
            <person name="Sun Q."/>
        </authorList>
    </citation>
    <scope>NUCLEOTIDE SEQUENCE</scope>
    <source>
        <strain evidence="13">NSJ-50</strain>
    </source>
</reference>
<dbReference type="AlphaFoldDB" id="A0A926F8L7"/>
<keyword evidence="10" id="KW-0411">Iron-sulfur</keyword>
<keyword evidence="8 12" id="KW-0560">Oxidoreductase</keyword>
<dbReference type="PANTHER" id="PTHR30352:SF2">
    <property type="entry name" value="ANAEROBIC RIBONUCLEOSIDE-TRIPHOSPHATE REDUCTASE-ACTIVATING PROTEIN"/>
    <property type="match status" value="1"/>
</dbReference>
<evidence type="ECO:0000256" key="7">
    <source>
        <dbReference type="ARBA" id="ARBA00022723"/>
    </source>
</evidence>
<dbReference type="SFLD" id="SFLDG01066">
    <property type="entry name" value="organic_radical-activating_enz"/>
    <property type="match status" value="1"/>
</dbReference>
<dbReference type="InterPro" id="IPR034457">
    <property type="entry name" value="Organic_radical-activating"/>
</dbReference>
<evidence type="ECO:0000256" key="12">
    <source>
        <dbReference type="PIRNR" id="PIRNR000368"/>
    </source>
</evidence>
<dbReference type="CDD" id="cd01335">
    <property type="entry name" value="Radical_SAM"/>
    <property type="match status" value="1"/>
</dbReference>
<comment type="caution">
    <text evidence="13">The sequence shown here is derived from an EMBL/GenBank/DDBJ whole genome shotgun (WGS) entry which is preliminary data.</text>
</comment>
<evidence type="ECO:0000313" key="14">
    <source>
        <dbReference type="Proteomes" id="UP000647416"/>
    </source>
</evidence>
<comment type="cofactor">
    <cofactor evidence="1">
        <name>[4Fe-4S] cluster</name>
        <dbReference type="ChEBI" id="CHEBI:49883"/>
    </cofactor>
</comment>
<evidence type="ECO:0000256" key="3">
    <source>
        <dbReference type="ARBA" id="ARBA00009777"/>
    </source>
</evidence>
<evidence type="ECO:0000256" key="11">
    <source>
        <dbReference type="ARBA" id="ARBA00047365"/>
    </source>
</evidence>
<keyword evidence="7" id="KW-0479">Metal-binding</keyword>
<dbReference type="PANTHER" id="PTHR30352">
    <property type="entry name" value="PYRUVATE FORMATE-LYASE-ACTIVATING ENZYME"/>
    <property type="match status" value="1"/>
</dbReference>
<evidence type="ECO:0000313" key="13">
    <source>
        <dbReference type="EMBL" id="MBC8596273.1"/>
    </source>
</evidence>
<dbReference type="EMBL" id="JACRTE010000004">
    <property type="protein sequence ID" value="MBC8596273.1"/>
    <property type="molecule type" value="Genomic_DNA"/>
</dbReference>
<dbReference type="GO" id="GO:0004748">
    <property type="term" value="F:ribonucleoside-diphosphate reductase activity, thioredoxin disulfide as acceptor"/>
    <property type="evidence" value="ECO:0007669"/>
    <property type="project" value="TreeGrafter"/>
</dbReference>
<dbReference type="InterPro" id="IPR001989">
    <property type="entry name" value="Radical_activat_CS"/>
</dbReference>
<evidence type="ECO:0000256" key="9">
    <source>
        <dbReference type="ARBA" id="ARBA00023004"/>
    </source>
</evidence>
<evidence type="ECO:0000256" key="10">
    <source>
        <dbReference type="ARBA" id="ARBA00023014"/>
    </source>
</evidence>
<keyword evidence="6" id="KW-0949">S-adenosyl-L-methionine</keyword>
<comment type="function">
    <text evidence="2 12">Activation of anaerobic ribonucleoside-triphosphate reductase under anaerobic conditions by generation of an organic free radical, using S-adenosylmethionine and reduced flavodoxin as cosubstrates to produce 5'-deoxy-adenosine.</text>
</comment>
<dbReference type="InterPro" id="IPR012837">
    <property type="entry name" value="NrdG"/>
</dbReference>
<dbReference type="GO" id="GO:0046872">
    <property type="term" value="F:metal ion binding"/>
    <property type="evidence" value="ECO:0007669"/>
    <property type="project" value="UniProtKB-KW"/>
</dbReference>
<evidence type="ECO:0000256" key="4">
    <source>
        <dbReference type="ARBA" id="ARBA00014281"/>
    </source>
</evidence>
<keyword evidence="5" id="KW-0004">4Fe-4S</keyword>
<proteinExistence type="inferred from homology"/>
<dbReference type="InterPro" id="IPR013785">
    <property type="entry name" value="Aldolase_TIM"/>
</dbReference>
<gene>
    <name evidence="13" type="primary">nrdG</name>
    <name evidence="13" type="ORF">H8706_05245</name>
</gene>
<dbReference type="PROSITE" id="PS01087">
    <property type="entry name" value="RADICAL_ACTIVATING"/>
    <property type="match status" value="1"/>
</dbReference>
<dbReference type="SFLD" id="SFLDF00299">
    <property type="entry name" value="anaerobic_ribonucleoside-triph"/>
    <property type="match status" value="1"/>
</dbReference>
<dbReference type="SFLD" id="SFLDG01063">
    <property type="entry name" value="activating_enzymes__group_1"/>
    <property type="match status" value="1"/>
</dbReference>
<dbReference type="GO" id="GO:0051539">
    <property type="term" value="F:4 iron, 4 sulfur cluster binding"/>
    <property type="evidence" value="ECO:0007669"/>
    <property type="project" value="UniProtKB-KW"/>
</dbReference>
<protein>
    <recommendedName>
        <fullName evidence="4 12">Anaerobic ribonucleoside-triphosphate reductase-activating protein</fullName>
        <ecNumber evidence="12">1.97.1.-</ecNumber>
    </recommendedName>
</protein>
<accession>A0A926F8L7</accession>
<evidence type="ECO:0000256" key="1">
    <source>
        <dbReference type="ARBA" id="ARBA00001966"/>
    </source>
</evidence>
<evidence type="ECO:0000256" key="5">
    <source>
        <dbReference type="ARBA" id="ARBA00022485"/>
    </source>
</evidence>
<comment type="similarity">
    <text evidence="3 12">Belongs to the organic radical-activating enzymes family.</text>
</comment>
<comment type="catalytic activity">
    <reaction evidence="11">
        <text>glycyl-[protein] + reduced [flavodoxin] + S-adenosyl-L-methionine = glycin-2-yl radical-[protein] + semiquinone [flavodoxin] + 5'-deoxyadenosine + L-methionine + H(+)</text>
        <dbReference type="Rhea" id="RHEA:61976"/>
        <dbReference type="Rhea" id="RHEA-COMP:10622"/>
        <dbReference type="Rhea" id="RHEA-COMP:14480"/>
        <dbReference type="Rhea" id="RHEA-COMP:15993"/>
        <dbReference type="Rhea" id="RHEA-COMP:15994"/>
        <dbReference type="ChEBI" id="CHEBI:15378"/>
        <dbReference type="ChEBI" id="CHEBI:17319"/>
        <dbReference type="ChEBI" id="CHEBI:29947"/>
        <dbReference type="ChEBI" id="CHEBI:32722"/>
        <dbReference type="ChEBI" id="CHEBI:57618"/>
        <dbReference type="ChEBI" id="CHEBI:57844"/>
        <dbReference type="ChEBI" id="CHEBI:59789"/>
        <dbReference type="ChEBI" id="CHEBI:140311"/>
    </reaction>
</comment>